<sequence>MPNIKSVYNWNTHRRKQCRAGRKRYRVGIRFLASAALCAFLTMPAEAGANEAWAAETENSTVAVNVEYDNLRELLKVGNRVLKKSIDTYEDNVAAYEEIWSVMKWRQSDMEDLAEEAEEAGSENLALYTSNAAMLKNSASRIRKQIESLTSEKSTRSLEKSADSYTMAAQTLMNSYNQMVLNIEAQSKSVEVYQASSDETERKMAAGSATQAEAKAAGDRLKQAANSLASLQEQARQLRTQLLTMLGLADDENVSIGSIPVPDLAAIDAVDFEADKAKAIGNSSSVQDARHASAASTAAVNRRFNQVDEAEGTAEADFTETYQEMIVSRTEYLAAAQAYESAQNTYRSLQVKKQAGLLKQSEYLQGEAEYLAAEAAMETASMNLVQAYENYCWTVKGIT</sequence>
<feature type="chain" id="PRO_5039004395" evidence="2">
    <location>
        <begin position="48"/>
        <end position="399"/>
    </location>
</feature>
<comment type="caution">
    <text evidence="3">The sequence shown here is derived from an EMBL/GenBank/DDBJ whole genome shotgun (WGS) entry which is preliminary data.</text>
</comment>
<evidence type="ECO:0000256" key="2">
    <source>
        <dbReference type="SAM" id="SignalP"/>
    </source>
</evidence>
<dbReference type="EMBL" id="QTJW01000003">
    <property type="protein sequence ID" value="RGD71695.1"/>
    <property type="molecule type" value="Genomic_DNA"/>
</dbReference>
<reference evidence="3 4" key="1">
    <citation type="submission" date="2018-08" db="EMBL/GenBank/DDBJ databases">
        <title>A genome reference for cultivated species of the human gut microbiota.</title>
        <authorList>
            <person name="Zou Y."/>
            <person name="Xue W."/>
            <person name="Luo G."/>
        </authorList>
    </citation>
    <scope>NUCLEOTIDE SEQUENCE [LARGE SCALE GENOMIC DNA]</scope>
    <source>
        <strain evidence="3 4">AF19-13AC</strain>
    </source>
</reference>
<keyword evidence="1" id="KW-0175">Coiled coil</keyword>
<dbReference type="Proteomes" id="UP000261023">
    <property type="component" value="Unassembled WGS sequence"/>
</dbReference>
<gene>
    <name evidence="3" type="ORF">DWX31_05290</name>
</gene>
<dbReference type="OrthoDB" id="2064533at2"/>
<proteinExistence type="predicted"/>
<evidence type="ECO:0000313" key="4">
    <source>
        <dbReference type="Proteomes" id="UP000261023"/>
    </source>
</evidence>
<keyword evidence="2" id="KW-0732">Signal</keyword>
<feature type="signal peptide" evidence="2">
    <location>
        <begin position="1"/>
        <end position="47"/>
    </location>
</feature>
<dbReference type="GO" id="GO:0015562">
    <property type="term" value="F:efflux transmembrane transporter activity"/>
    <property type="evidence" value="ECO:0007669"/>
    <property type="project" value="InterPro"/>
</dbReference>
<evidence type="ECO:0000256" key="1">
    <source>
        <dbReference type="SAM" id="Coils"/>
    </source>
</evidence>
<dbReference type="SUPFAM" id="SSF56954">
    <property type="entry name" value="Outer membrane efflux proteins (OEP)"/>
    <property type="match status" value="1"/>
</dbReference>
<dbReference type="Gene3D" id="1.20.1600.10">
    <property type="entry name" value="Outer membrane efflux proteins (OEP)"/>
    <property type="match status" value="1"/>
</dbReference>
<dbReference type="AlphaFoldDB" id="A0A3E3DRF2"/>
<protein>
    <submittedName>
        <fullName evidence="3">TolC family protein</fullName>
    </submittedName>
</protein>
<accession>A0A3E3DRF2</accession>
<name>A0A3E3DRF2_9FIRM</name>
<evidence type="ECO:0000313" key="3">
    <source>
        <dbReference type="EMBL" id="RGD71695.1"/>
    </source>
</evidence>
<feature type="coiled-coil region" evidence="1">
    <location>
        <begin position="214"/>
        <end position="241"/>
    </location>
</feature>
<organism evidence="3 4">
    <name type="scientific">Hungatella hathewayi</name>
    <dbReference type="NCBI Taxonomy" id="154046"/>
    <lineage>
        <taxon>Bacteria</taxon>
        <taxon>Bacillati</taxon>
        <taxon>Bacillota</taxon>
        <taxon>Clostridia</taxon>
        <taxon>Lachnospirales</taxon>
        <taxon>Lachnospiraceae</taxon>
        <taxon>Hungatella</taxon>
    </lineage>
</organism>